<reference evidence="11" key="1">
    <citation type="submission" date="2019-11" db="EMBL/GenBank/DDBJ databases">
        <authorList>
            <person name="Jee S."/>
        </authorList>
    </citation>
    <scope>NUCLEOTIDE SEQUENCE [LARGE SCALE GENOMIC DNA]</scope>
    <source>
        <strain evidence="11">PZ1</strain>
    </source>
</reference>
<dbReference type="InterPro" id="IPR013785">
    <property type="entry name" value="Aldolase_TIM"/>
</dbReference>
<dbReference type="CDD" id="cd07939">
    <property type="entry name" value="DRE_TIM_NifV"/>
    <property type="match status" value="1"/>
</dbReference>
<comment type="function">
    <text evidence="1">This protein is a Fe-Mo-cofactor biosynthetic component.</text>
</comment>
<sequence>MNLKNNIIIEDTTLRDGEQAPGVAFNCQEKLSILDSLIDCGVKWIEAGINEMGGSESRTMRMMLERVEGTDIHLIGWNRGIKADITRTLDLGFKHIHIGLPTSSIHLNDTLSKSRTWLIQTACELVDYAKQCGAFVSISAEDVGRSELDFVVEYAGAIHAAGADRLRLSDTVGILNPQQYYHIVKTLNESVDIDTQCHAHNDFGYAVANTISGLEAGARYFHTTVNGIGERAGMPDMAQTVMSLKFHHNIDLGIDTTKLKSLSDKVAKASNSSIYPWQPIVGENVFAHESGIHTNGTIKNGSSFEPISPEIVNGTRKIIIGKHSGKASLKYALAASGKYFDENKLDELLGLVREISIIKKGELSYEQVYQIYETLS</sequence>
<dbReference type="EMBL" id="JBIXKD010000018">
    <property type="protein sequence ID" value="MFJ5322812.1"/>
    <property type="molecule type" value="Genomic_DNA"/>
</dbReference>
<evidence type="ECO:0000256" key="2">
    <source>
        <dbReference type="ARBA" id="ARBA00006154"/>
    </source>
</evidence>
<dbReference type="Pfam" id="PF22617">
    <property type="entry name" value="HCS_D2"/>
    <property type="match status" value="1"/>
</dbReference>
<evidence type="ECO:0000256" key="5">
    <source>
        <dbReference type="ARBA" id="ARBA00022679"/>
    </source>
</evidence>
<dbReference type="RefSeq" id="WP_039513258.1">
    <property type="nucleotide sequence ID" value="NZ_CP046377.1"/>
</dbReference>
<accession>A0AAP9IGY0</accession>
<dbReference type="Proteomes" id="UP001617714">
    <property type="component" value="Unassembled WGS sequence"/>
</dbReference>
<gene>
    <name evidence="9" type="ORF">ACIPSN_15880</name>
    <name evidence="10" type="ORF">GMX10_11090</name>
</gene>
<dbReference type="GO" id="GO:0019752">
    <property type="term" value="P:carboxylic acid metabolic process"/>
    <property type="evidence" value="ECO:0007669"/>
    <property type="project" value="InterPro"/>
</dbReference>
<dbReference type="EC" id="2.3.3.14" evidence="3"/>
<dbReference type="InterPro" id="IPR013477">
    <property type="entry name" value="NifV/FrbC"/>
</dbReference>
<dbReference type="PROSITE" id="PS00815">
    <property type="entry name" value="AIPM_HOMOCIT_SYNTH_1"/>
    <property type="match status" value="1"/>
</dbReference>
<dbReference type="EMBL" id="CP046377">
    <property type="protein sequence ID" value="QHQ24550.1"/>
    <property type="molecule type" value="Genomic_DNA"/>
</dbReference>
<dbReference type="Proteomes" id="UP000464054">
    <property type="component" value="Chromosome"/>
</dbReference>
<evidence type="ECO:0000259" key="8">
    <source>
        <dbReference type="PROSITE" id="PS50991"/>
    </source>
</evidence>
<feature type="domain" description="Pyruvate carboxyltransferase" evidence="8">
    <location>
        <begin position="7"/>
        <end position="260"/>
    </location>
</feature>
<reference evidence="10" key="2">
    <citation type="journal article" date="2022" name="Plant Pathol J">
        <title>Comparative Genomic Analysis of Pathogenic Factors of Pectobacterium Species Isolated in South Korea Using Whole-Genome Sequencing.</title>
        <authorList>
            <person name="Jee S."/>
            <person name="Kang I.J."/>
            <person name="Bak G."/>
            <person name="Kang S."/>
            <person name="Lee J."/>
            <person name="Heu S."/>
            <person name="Hwang I."/>
        </authorList>
    </citation>
    <scope>NUCLEOTIDE SEQUENCE</scope>
    <source>
        <strain evidence="10">PZ1</strain>
    </source>
</reference>
<evidence type="ECO:0000313" key="9">
    <source>
        <dbReference type="EMBL" id="MFJ5322812.1"/>
    </source>
</evidence>
<reference evidence="9 12" key="3">
    <citation type="submission" date="2024-10" db="EMBL/GenBank/DDBJ databases">
        <authorList>
            <person name="Lu C.-H."/>
        </authorList>
    </citation>
    <scope>NUCLEOTIDE SEQUENCE [LARGE SCALE GENOMIC DNA]</scope>
    <source>
        <strain evidence="9 12">22QBSP01-2</strain>
    </source>
</reference>
<dbReference type="PANTHER" id="PTHR42880:SF1">
    <property type="entry name" value="ISOPROPYLMALATE_HOMOCITRATE_CITRAMALATE SYNTHASE FAMILY PROTEIN"/>
    <property type="match status" value="1"/>
</dbReference>
<dbReference type="InterPro" id="IPR002034">
    <property type="entry name" value="AIPM/Hcit_synth_CS"/>
</dbReference>
<evidence type="ECO:0000313" key="11">
    <source>
        <dbReference type="Proteomes" id="UP000464054"/>
    </source>
</evidence>
<dbReference type="PANTHER" id="PTHR42880">
    <property type="entry name" value="HOMOCITRATE SYNTHASE"/>
    <property type="match status" value="1"/>
</dbReference>
<dbReference type="PROSITE" id="PS50991">
    <property type="entry name" value="PYR_CT"/>
    <property type="match status" value="1"/>
</dbReference>
<name>A0AAP9IGY0_9GAMM</name>
<comment type="similarity">
    <text evidence="2 7">Belongs to the alpha-IPM synthase/homocitrate synthase family.</text>
</comment>
<dbReference type="InterPro" id="IPR000891">
    <property type="entry name" value="PYR_CT"/>
</dbReference>
<protein>
    <recommendedName>
        <fullName evidence="4">Homocitrate synthase</fullName>
        <ecNumber evidence="3">2.3.3.14</ecNumber>
    </recommendedName>
</protein>
<evidence type="ECO:0000313" key="10">
    <source>
        <dbReference type="EMBL" id="QHQ24550.1"/>
    </source>
</evidence>
<evidence type="ECO:0000256" key="1">
    <source>
        <dbReference type="ARBA" id="ARBA00003050"/>
    </source>
</evidence>
<dbReference type="GO" id="GO:0004410">
    <property type="term" value="F:homocitrate synthase activity"/>
    <property type="evidence" value="ECO:0007669"/>
    <property type="project" value="UniProtKB-EC"/>
</dbReference>
<dbReference type="Pfam" id="PF00682">
    <property type="entry name" value="HMGL-like"/>
    <property type="match status" value="1"/>
</dbReference>
<keyword evidence="12" id="KW-1185">Reference proteome</keyword>
<keyword evidence="5 7" id="KW-0808">Transferase</keyword>
<evidence type="ECO:0000256" key="7">
    <source>
        <dbReference type="RuleBase" id="RU003523"/>
    </source>
</evidence>
<dbReference type="InterPro" id="IPR054691">
    <property type="entry name" value="LeuA/HCS_post-cat"/>
</dbReference>
<evidence type="ECO:0000256" key="3">
    <source>
        <dbReference type="ARBA" id="ARBA00012974"/>
    </source>
</evidence>
<evidence type="ECO:0000256" key="4">
    <source>
        <dbReference type="ARBA" id="ARBA00020735"/>
    </source>
</evidence>
<dbReference type="AlphaFoldDB" id="A0AAP9IGY0"/>
<organism evidence="10 11">
    <name type="scientific">Pectobacterium parvum</name>
    <dbReference type="NCBI Taxonomy" id="2778550"/>
    <lineage>
        <taxon>Bacteria</taxon>
        <taxon>Pseudomonadati</taxon>
        <taxon>Pseudomonadota</taxon>
        <taxon>Gammaproteobacteria</taxon>
        <taxon>Enterobacterales</taxon>
        <taxon>Pectobacteriaceae</taxon>
        <taxon>Pectobacterium</taxon>
    </lineage>
</organism>
<dbReference type="SUPFAM" id="SSF51569">
    <property type="entry name" value="Aldolase"/>
    <property type="match status" value="1"/>
</dbReference>
<evidence type="ECO:0000256" key="6">
    <source>
        <dbReference type="ARBA" id="ARBA00048019"/>
    </source>
</evidence>
<comment type="catalytic activity">
    <reaction evidence="6">
        <text>acetyl-CoA + 2-oxoglutarate + H2O = (2R)-homocitrate + CoA + H(+)</text>
        <dbReference type="Rhea" id="RHEA:12929"/>
        <dbReference type="ChEBI" id="CHEBI:15377"/>
        <dbReference type="ChEBI" id="CHEBI:15378"/>
        <dbReference type="ChEBI" id="CHEBI:16810"/>
        <dbReference type="ChEBI" id="CHEBI:57287"/>
        <dbReference type="ChEBI" id="CHEBI:57288"/>
        <dbReference type="ChEBI" id="CHEBI:58884"/>
        <dbReference type="EC" id="2.3.3.14"/>
    </reaction>
</comment>
<dbReference type="Gene3D" id="3.20.20.70">
    <property type="entry name" value="Aldolase class I"/>
    <property type="match status" value="1"/>
</dbReference>
<evidence type="ECO:0000313" key="12">
    <source>
        <dbReference type="Proteomes" id="UP001617714"/>
    </source>
</evidence>
<proteinExistence type="inferred from homology"/>
<dbReference type="Gene3D" id="1.10.238.260">
    <property type="match status" value="1"/>
</dbReference>